<feature type="domain" description="DUF927" evidence="1">
    <location>
        <begin position="36"/>
        <end position="266"/>
    </location>
</feature>
<dbReference type="OrthoDB" id="784829at2"/>
<proteinExistence type="predicted"/>
<reference evidence="2 3" key="1">
    <citation type="submission" date="2018-10" db="EMBL/GenBank/DDBJ databases">
        <title>Genome Sequencing of Pantoea dispersa DSM 32899.</title>
        <authorList>
            <person name="Nawrath M."/>
            <person name="Ottenheim C."/>
            <person name="Wilm A."/>
            <person name="Zimmermann W."/>
            <person name="Wu J.C."/>
        </authorList>
    </citation>
    <scope>NUCLEOTIDE SEQUENCE [LARGE SCALE GENOMIC DNA]</scope>
    <source>
        <strain evidence="2 3">DSM 32899</strain>
    </source>
</reference>
<dbReference type="Pfam" id="PF06048">
    <property type="entry name" value="DUF927"/>
    <property type="match status" value="1"/>
</dbReference>
<sequence length="540" mass="60468">MIMTVRKNLPVRLIALSEMKSNIHSYRIVKVKNCYSNKFRTILIPSRLVYDKRKLIEVLLNNGLAADLDVKEMNEVFDEIKRTPNISVPLLIRPGFFEQKGELCYATGNGKIIGDYEGLSPRPYPETKSFKNDWHRKGRLVEWQDNVATAAIHSPQIMLSLCSSIAGFCTFYINIESGGFHIYGDSSKGKSTAVMVAASVYGGSEYVSDWNTTEAAFEELAESRNHSLVLLDELVMIDTSAKDSAQKRQKLVYALASGHGKARSGSYQSNKAEWRLTVVSNGESAMEQHALEGGQNRKNGEKARLVDVPADSGYGMGLFRTIPDDLSPSTYAESIIEACGLYHGIAGPLFVKKLLRKDKSVVTALLEERMQRFLNAMKVDGNNGLEKRIAKRFAFSFAAGSLAAKFKIFPFGDDVIMEAIAFCYMKAVSDGSVLNDFFSERLEFELKNATFQPCYENLDSNDLNDKNVIEYEFKNKKDDSKIKVLAVKASFFKENLLVSYDLAISILKKQGKLLPDASGKATRQINHKGRNLKRRYCLIM</sequence>
<dbReference type="Proteomes" id="UP000319411">
    <property type="component" value="Chromosome"/>
</dbReference>
<protein>
    <submittedName>
        <fullName evidence="2">DUF927 domain-containing protein</fullName>
    </submittedName>
</protein>
<dbReference type="InterPro" id="IPR009270">
    <property type="entry name" value="DUF927"/>
</dbReference>
<accession>A0A518XFC2</accession>
<evidence type="ECO:0000313" key="2">
    <source>
        <dbReference type="EMBL" id="QDY42819.1"/>
    </source>
</evidence>
<keyword evidence="3" id="KW-1185">Reference proteome</keyword>
<dbReference type="EMBL" id="CP032702">
    <property type="protein sequence ID" value="QDY42819.1"/>
    <property type="molecule type" value="Genomic_DNA"/>
</dbReference>
<organism evidence="2 3">
    <name type="scientific">Candidatus Pantoea soli</name>
    <dbReference type="NCBI Taxonomy" id="3098669"/>
    <lineage>
        <taxon>Bacteria</taxon>
        <taxon>Pseudomonadati</taxon>
        <taxon>Pseudomonadota</taxon>
        <taxon>Gammaproteobacteria</taxon>
        <taxon>Enterobacterales</taxon>
        <taxon>Erwiniaceae</taxon>
        <taxon>Pantoea</taxon>
    </lineage>
</organism>
<dbReference type="KEGG" id="pdis:D8B20_13425"/>
<dbReference type="AlphaFoldDB" id="A0A518XFC2"/>
<gene>
    <name evidence="2" type="ORF">D8B20_13425</name>
</gene>
<name>A0A518XFC2_9GAMM</name>
<evidence type="ECO:0000259" key="1">
    <source>
        <dbReference type="Pfam" id="PF06048"/>
    </source>
</evidence>
<evidence type="ECO:0000313" key="3">
    <source>
        <dbReference type="Proteomes" id="UP000319411"/>
    </source>
</evidence>